<dbReference type="SUPFAM" id="SSF55729">
    <property type="entry name" value="Acyl-CoA N-acyltransferases (Nat)"/>
    <property type="match status" value="1"/>
</dbReference>
<feature type="domain" description="N-acetyltransferase" evidence="1">
    <location>
        <begin position="218"/>
        <end position="355"/>
    </location>
</feature>
<dbReference type="SUPFAM" id="SSF53254">
    <property type="entry name" value="Phosphoglycerate mutase-like"/>
    <property type="match status" value="1"/>
</dbReference>
<dbReference type="KEGG" id="pfaa:MM59RIKEN_19380"/>
<dbReference type="InterPro" id="IPR029033">
    <property type="entry name" value="His_PPase_superfam"/>
</dbReference>
<dbReference type="GO" id="GO:0016747">
    <property type="term" value="F:acyltransferase activity, transferring groups other than amino-acyl groups"/>
    <property type="evidence" value="ECO:0007669"/>
    <property type="project" value="InterPro"/>
</dbReference>
<dbReference type="InterPro" id="IPR050275">
    <property type="entry name" value="PGM_Phosphatase"/>
</dbReference>
<dbReference type="Pfam" id="PF00300">
    <property type="entry name" value="His_Phos_1"/>
    <property type="match status" value="1"/>
</dbReference>
<dbReference type="SMART" id="SM00855">
    <property type="entry name" value="PGAM"/>
    <property type="match status" value="1"/>
</dbReference>
<evidence type="ECO:0000259" key="1">
    <source>
        <dbReference type="PROSITE" id="PS51186"/>
    </source>
</evidence>
<dbReference type="EMBL" id="AP023420">
    <property type="protein sequence ID" value="BCK84619.1"/>
    <property type="molecule type" value="Genomic_DNA"/>
</dbReference>
<dbReference type="InterPro" id="IPR013078">
    <property type="entry name" value="His_Pase_superF_clade-1"/>
</dbReference>
<gene>
    <name evidence="2" type="ORF">MM59RIKEN_19380</name>
</gene>
<dbReference type="Proteomes" id="UP000679848">
    <property type="component" value="Chromosome"/>
</dbReference>
<organism evidence="2 3">
    <name type="scientific">Pusillibacter faecalis</name>
    <dbReference type="NCBI Taxonomy" id="2714358"/>
    <lineage>
        <taxon>Bacteria</taxon>
        <taxon>Bacillati</taxon>
        <taxon>Bacillota</taxon>
        <taxon>Clostridia</taxon>
        <taxon>Eubacteriales</taxon>
        <taxon>Oscillospiraceae</taxon>
        <taxon>Pusillibacter</taxon>
    </lineage>
</organism>
<protein>
    <recommendedName>
        <fullName evidence="1">N-acetyltransferase domain-containing protein</fullName>
    </recommendedName>
</protein>
<evidence type="ECO:0000313" key="3">
    <source>
        <dbReference type="Proteomes" id="UP000679848"/>
    </source>
</evidence>
<keyword evidence="3" id="KW-1185">Reference proteome</keyword>
<dbReference type="Pfam" id="PF00583">
    <property type="entry name" value="Acetyltransf_1"/>
    <property type="match status" value="1"/>
</dbReference>
<dbReference type="AlphaFoldDB" id="A0A810Q8M9"/>
<sequence>MTHIYLVRHAEAEGNLYRIAQGQGNSNLTDRGWRQVQALERRFADIQIDAVYASDLYRTCATASAIYKPKGLVLHRSRELREICVGVWEHRSWGEVYRRWPEEMEHFTNRPDLWHLEGAEDPLEARGRVLAAIRKIAAQHTGETVAVFSHGYVLRMLLSYLQGYSLEELGRTPTGDNTAVSLLEAEGDALRVVFRDDNSHLQLLGEKGKRPRGLEPGLWFAPLRLPEQAEVFCALASSLWQRSFDRTRLLEDGGRRETLLGYLGEEPVGVLQLDAASGWISLLGIRPDCRRRGFGVQLIGQAVQQTRAAGGGKIFAALPENGEARSFLEEYGFHPATDGAFVEKNIAFLPEFLGR</sequence>
<dbReference type="Gene3D" id="3.40.630.30">
    <property type="match status" value="1"/>
</dbReference>
<dbReference type="CDD" id="cd04301">
    <property type="entry name" value="NAT_SF"/>
    <property type="match status" value="1"/>
</dbReference>
<name>A0A810Q8M9_9FIRM</name>
<accession>A0A810Q8M9</accession>
<proteinExistence type="predicted"/>
<dbReference type="Gene3D" id="3.40.50.1240">
    <property type="entry name" value="Phosphoglycerate mutase-like"/>
    <property type="match status" value="1"/>
</dbReference>
<dbReference type="GO" id="GO:0016791">
    <property type="term" value="F:phosphatase activity"/>
    <property type="evidence" value="ECO:0007669"/>
    <property type="project" value="TreeGrafter"/>
</dbReference>
<dbReference type="RefSeq" id="WP_213543240.1">
    <property type="nucleotide sequence ID" value="NZ_AP023420.1"/>
</dbReference>
<dbReference type="CDD" id="cd07067">
    <property type="entry name" value="HP_PGM_like"/>
    <property type="match status" value="1"/>
</dbReference>
<reference evidence="2" key="1">
    <citation type="submission" date="2020-09" db="EMBL/GenBank/DDBJ databases">
        <title>New species isolated from human feces.</title>
        <authorList>
            <person name="Kitahara M."/>
            <person name="Shigeno Y."/>
            <person name="Shime M."/>
            <person name="Matsumoto Y."/>
            <person name="Nakamura S."/>
            <person name="Motooka D."/>
            <person name="Fukuoka S."/>
            <person name="Nishikawa H."/>
            <person name="Benno Y."/>
        </authorList>
    </citation>
    <scope>NUCLEOTIDE SEQUENCE</scope>
    <source>
        <strain evidence="2">MM59</strain>
    </source>
</reference>
<dbReference type="PROSITE" id="PS51186">
    <property type="entry name" value="GNAT"/>
    <property type="match status" value="1"/>
</dbReference>
<dbReference type="PANTHER" id="PTHR48100">
    <property type="entry name" value="BROAD-SPECIFICITY PHOSPHATASE YOR283W-RELATED"/>
    <property type="match status" value="1"/>
</dbReference>
<dbReference type="InterPro" id="IPR000182">
    <property type="entry name" value="GNAT_dom"/>
</dbReference>
<evidence type="ECO:0000313" key="2">
    <source>
        <dbReference type="EMBL" id="BCK84619.1"/>
    </source>
</evidence>
<dbReference type="InterPro" id="IPR016181">
    <property type="entry name" value="Acyl_CoA_acyltransferase"/>
</dbReference>